<keyword evidence="14" id="KW-1185">Reference proteome</keyword>
<dbReference type="InterPro" id="IPR013955">
    <property type="entry name" value="Rep_factor-A_C"/>
</dbReference>
<comment type="subcellular location">
    <subcellularLocation>
        <location evidence="1">Nucleus</location>
    </subcellularLocation>
</comment>
<dbReference type="Pfam" id="PF16900">
    <property type="entry name" value="REPA_OB_2"/>
    <property type="match status" value="1"/>
</dbReference>
<evidence type="ECO:0000313" key="13">
    <source>
        <dbReference type="EMBL" id="CAL1135988.1"/>
    </source>
</evidence>
<evidence type="ECO:0000256" key="9">
    <source>
        <dbReference type="SAM" id="MobiDB-lite"/>
    </source>
</evidence>
<evidence type="ECO:0000256" key="4">
    <source>
        <dbReference type="ARBA" id="ARBA00022723"/>
    </source>
</evidence>
<name>A0A9P1C1V6_9DINO</name>
<dbReference type="GO" id="GO:0008270">
    <property type="term" value="F:zinc ion binding"/>
    <property type="evidence" value="ECO:0007669"/>
    <property type="project" value="UniProtKB-KW"/>
</dbReference>
<dbReference type="SUPFAM" id="SSF50249">
    <property type="entry name" value="Nucleic acid-binding proteins"/>
    <property type="match status" value="3"/>
</dbReference>
<keyword evidence="8" id="KW-0539">Nucleus</keyword>
<dbReference type="GO" id="GO:0003677">
    <property type="term" value="F:DNA binding"/>
    <property type="evidence" value="ECO:0007669"/>
    <property type="project" value="UniProtKB-KW"/>
</dbReference>
<dbReference type="FunFam" id="2.40.50.140:FF:000064">
    <property type="entry name" value="Replication protein A subunit"/>
    <property type="match status" value="1"/>
</dbReference>
<keyword evidence="5" id="KW-0863">Zinc-finger</keyword>
<evidence type="ECO:0000256" key="8">
    <source>
        <dbReference type="ARBA" id="ARBA00023242"/>
    </source>
</evidence>
<keyword evidence="4" id="KW-0479">Metal-binding</keyword>
<sequence length="668" mass="73110">RCIQAPKEIMGRCQLLVVDRNQEGILALACGTAVSGSVTPLVQVIGKKVARETAKEMMNDACDGRTAALSCESQMASSQRVTRLGCCHYLLAVLGADLKDPEEGSVIQLLEWTSGIHEGHEQDRVQHGAAMLFEQPAKEQQGSGTADLNCKSLAWSLLQFPPLQEPPPKPEASILRSVATPLRKRSDLADPVETSPSIAGPRLIAEGPPSAQLRDSHSLPLVPIAQLSLFMQRCRIRARVLSKSGCRTFTNARGTSKMFSMDLMDAEGACTRAACFGAAVDRFYATISVKKTYEISGAAVKQANPRYCRYPMELTLDDRWTSVSQLPEDGSIPAIPYKFVAIGELGHAPIGSSCDVMAVIQSVDEAVSVSTRSSGVRMKRQVMLMDDSSASIAMNLWGEKAEMELAVGCIVFLRQARLSDYLGRSLDLNEGSFLEANPDDPRAFRLQAWYQKGRDEPVRQLSAVVGPARGKKRNIAEALAEDALLQAGVMPGTDRSVRAVNFHQVSATVVAVRNERAAPFYWGCTTEVPGFDKPRLCNKKVENGQCAAGHICPEPAARFNMLLQVADAFATVHCRAFGAEAEVLADVPAAEVAVLEDERMAGNMQAEKTYTRIFRNMFRRWTLTLKCRKENYEGRVRLQVSVERCVPVDFVAEGLQMAHEVRRALCMV</sequence>
<dbReference type="GO" id="GO:0006260">
    <property type="term" value="P:DNA replication"/>
    <property type="evidence" value="ECO:0007669"/>
    <property type="project" value="UniProtKB-KW"/>
</dbReference>
<reference evidence="12" key="1">
    <citation type="submission" date="2022-10" db="EMBL/GenBank/DDBJ databases">
        <authorList>
            <person name="Chen Y."/>
            <person name="Dougan E. K."/>
            <person name="Chan C."/>
            <person name="Rhodes N."/>
            <person name="Thang M."/>
        </authorList>
    </citation>
    <scope>NUCLEOTIDE SEQUENCE</scope>
</reference>
<feature type="region of interest" description="Disordered" evidence="9">
    <location>
        <begin position="185"/>
        <end position="215"/>
    </location>
</feature>
<feature type="domain" description="Replication protein A OB" evidence="11">
    <location>
        <begin position="343"/>
        <end position="436"/>
    </location>
</feature>
<evidence type="ECO:0000256" key="5">
    <source>
        <dbReference type="ARBA" id="ARBA00022771"/>
    </source>
</evidence>
<evidence type="ECO:0000256" key="6">
    <source>
        <dbReference type="ARBA" id="ARBA00022833"/>
    </source>
</evidence>
<keyword evidence="6" id="KW-0862">Zinc</keyword>
<dbReference type="CDD" id="cd04475">
    <property type="entry name" value="RPA1_DBD_B"/>
    <property type="match status" value="1"/>
</dbReference>
<dbReference type="Gene3D" id="2.40.50.140">
    <property type="entry name" value="Nucleic acid-binding proteins"/>
    <property type="match status" value="3"/>
</dbReference>
<accession>A0A9P1C1V6</accession>
<protein>
    <recommendedName>
        <fullName evidence="15">Replication protein A subunit</fullName>
    </recommendedName>
</protein>
<feature type="non-terminal residue" evidence="12">
    <location>
        <position position="668"/>
    </location>
</feature>
<keyword evidence="7" id="KW-0238">DNA-binding</keyword>
<dbReference type="InterPro" id="IPR031657">
    <property type="entry name" value="REPA_OB_2"/>
</dbReference>
<evidence type="ECO:0000256" key="2">
    <source>
        <dbReference type="ARBA" id="ARBA00005690"/>
    </source>
</evidence>
<evidence type="ECO:0008006" key="15">
    <source>
        <dbReference type="Google" id="ProtNLM"/>
    </source>
</evidence>
<dbReference type="InterPro" id="IPR012340">
    <property type="entry name" value="NA-bd_OB-fold"/>
</dbReference>
<dbReference type="CDD" id="cd04474">
    <property type="entry name" value="RPA1_DBD_A"/>
    <property type="match status" value="1"/>
</dbReference>
<dbReference type="FunFam" id="2.40.50.140:FF:000041">
    <property type="entry name" value="Replication protein A subunit"/>
    <property type="match status" value="1"/>
</dbReference>
<evidence type="ECO:0000256" key="3">
    <source>
        <dbReference type="ARBA" id="ARBA00022705"/>
    </source>
</evidence>
<feature type="domain" description="Replication factor A C-terminal" evidence="10">
    <location>
        <begin position="502"/>
        <end position="654"/>
    </location>
</feature>
<proteinExistence type="inferred from homology"/>
<reference evidence="13" key="2">
    <citation type="submission" date="2024-04" db="EMBL/GenBank/DDBJ databases">
        <authorList>
            <person name="Chen Y."/>
            <person name="Shah S."/>
            <person name="Dougan E. K."/>
            <person name="Thang M."/>
            <person name="Chan C."/>
        </authorList>
    </citation>
    <scope>NUCLEOTIDE SEQUENCE [LARGE SCALE GENOMIC DNA]</scope>
</reference>
<keyword evidence="3" id="KW-0235">DNA replication</keyword>
<dbReference type="OrthoDB" id="1751331at2759"/>
<dbReference type="PANTHER" id="PTHR47165:SF4">
    <property type="entry name" value="OS03G0429900 PROTEIN"/>
    <property type="match status" value="1"/>
</dbReference>
<evidence type="ECO:0000259" key="11">
    <source>
        <dbReference type="Pfam" id="PF16900"/>
    </source>
</evidence>
<dbReference type="PANTHER" id="PTHR47165">
    <property type="entry name" value="OS03G0429900 PROTEIN"/>
    <property type="match status" value="1"/>
</dbReference>
<gene>
    <name evidence="12" type="ORF">C1SCF055_LOCUS10291</name>
</gene>
<evidence type="ECO:0000256" key="1">
    <source>
        <dbReference type="ARBA" id="ARBA00004123"/>
    </source>
</evidence>
<dbReference type="EMBL" id="CAMXCT010000731">
    <property type="protein sequence ID" value="CAI3982613.1"/>
    <property type="molecule type" value="Genomic_DNA"/>
</dbReference>
<evidence type="ECO:0000313" key="14">
    <source>
        <dbReference type="Proteomes" id="UP001152797"/>
    </source>
</evidence>
<comment type="similarity">
    <text evidence="2">Belongs to the replication factor A protein 1 family.</text>
</comment>
<dbReference type="Pfam" id="PF08646">
    <property type="entry name" value="Rep_fac-A_C"/>
    <property type="match status" value="1"/>
</dbReference>
<dbReference type="AlphaFoldDB" id="A0A9P1C1V6"/>
<organism evidence="12">
    <name type="scientific">Cladocopium goreaui</name>
    <dbReference type="NCBI Taxonomy" id="2562237"/>
    <lineage>
        <taxon>Eukaryota</taxon>
        <taxon>Sar</taxon>
        <taxon>Alveolata</taxon>
        <taxon>Dinophyceae</taxon>
        <taxon>Suessiales</taxon>
        <taxon>Symbiodiniaceae</taxon>
        <taxon>Cladocopium</taxon>
    </lineage>
</organism>
<dbReference type="EMBL" id="CAMXCT030000731">
    <property type="protein sequence ID" value="CAL4769925.1"/>
    <property type="molecule type" value="Genomic_DNA"/>
</dbReference>
<evidence type="ECO:0000313" key="12">
    <source>
        <dbReference type="EMBL" id="CAI3982613.1"/>
    </source>
</evidence>
<evidence type="ECO:0000259" key="10">
    <source>
        <dbReference type="Pfam" id="PF08646"/>
    </source>
</evidence>
<dbReference type="EMBL" id="CAMXCT020000731">
    <property type="protein sequence ID" value="CAL1135988.1"/>
    <property type="molecule type" value="Genomic_DNA"/>
</dbReference>
<dbReference type="Proteomes" id="UP001152797">
    <property type="component" value="Unassembled WGS sequence"/>
</dbReference>
<dbReference type="GO" id="GO:0005634">
    <property type="term" value="C:nucleus"/>
    <property type="evidence" value="ECO:0007669"/>
    <property type="project" value="UniProtKB-SubCell"/>
</dbReference>
<evidence type="ECO:0000256" key="7">
    <source>
        <dbReference type="ARBA" id="ARBA00023125"/>
    </source>
</evidence>
<comment type="caution">
    <text evidence="12">The sequence shown here is derived from an EMBL/GenBank/DDBJ whole genome shotgun (WGS) entry which is preliminary data.</text>
</comment>